<feature type="domain" description="MYND-type" evidence="6">
    <location>
        <begin position="53"/>
        <end position="108"/>
    </location>
</feature>
<evidence type="ECO:0000313" key="7">
    <source>
        <dbReference type="EMBL" id="KAL1297683.1"/>
    </source>
</evidence>
<dbReference type="Gene3D" id="1.10.220.160">
    <property type="match status" value="1"/>
</dbReference>
<dbReference type="EMBL" id="JBFMKM010000014">
    <property type="protein sequence ID" value="KAL1297683.1"/>
    <property type="molecule type" value="Genomic_DNA"/>
</dbReference>
<evidence type="ECO:0000259" key="5">
    <source>
        <dbReference type="PROSITE" id="PS50280"/>
    </source>
</evidence>
<reference evidence="7 8" key="1">
    <citation type="submission" date="2024-07" db="EMBL/GenBank/DDBJ databases">
        <title>Draft sequence of the Neodothiora populina.</title>
        <authorList>
            <person name="Drown D.D."/>
            <person name="Schuette U.S."/>
            <person name="Buechlein A.B."/>
            <person name="Rusch D.R."/>
            <person name="Winton L.W."/>
            <person name="Adams G.A."/>
        </authorList>
    </citation>
    <scope>NUCLEOTIDE SEQUENCE [LARGE SCALE GENOMIC DNA]</scope>
    <source>
        <strain evidence="7 8">CPC 39397</strain>
    </source>
</reference>
<dbReference type="InterPro" id="IPR001214">
    <property type="entry name" value="SET_dom"/>
</dbReference>
<dbReference type="SUPFAM" id="SSF82199">
    <property type="entry name" value="SET domain"/>
    <property type="match status" value="1"/>
</dbReference>
<evidence type="ECO:0000256" key="1">
    <source>
        <dbReference type="ARBA" id="ARBA00022723"/>
    </source>
</evidence>
<gene>
    <name evidence="7" type="ORF">AAFC00_006235</name>
</gene>
<dbReference type="InterPro" id="IPR046341">
    <property type="entry name" value="SET_dom_sf"/>
</dbReference>
<dbReference type="PANTHER" id="PTHR12197:SF251">
    <property type="entry name" value="EG:BACR7C10.4 PROTEIN"/>
    <property type="match status" value="1"/>
</dbReference>
<dbReference type="PROSITE" id="PS50280">
    <property type="entry name" value="SET"/>
    <property type="match status" value="1"/>
</dbReference>
<evidence type="ECO:0000256" key="2">
    <source>
        <dbReference type="ARBA" id="ARBA00022771"/>
    </source>
</evidence>
<dbReference type="CDD" id="cd20071">
    <property type="entry name" value="SET_SMYD"/>
    <property type="match status" value="1"/>
</dbReference>
<dbReference type="Pfam" id="PF01753">
    <property type="entry name" value="zf-MYND"/>
    <property type="match status" value="1"/>
</dbReference>
<dbReference type="PANTHER" id="PTHR12197">
    <property type="entry name" value="HISTONE-LYSINE N-METHYLTRANSFERASE SMYD"/>
    <property type="match status" value="1"/>
</dbReference>
<evidence type="ECO:0000256" key="4">
    <source>
        <dbReference type="PROSITE-ProRule" id="PRU00134"/>
    </source>
</evidence>
<comment type="caution">
    <text evidence="7">The sequence shown here is derived from an EMBL/GenBank/DDBJ whole genome shotgun (WGS) entry which is preliminary data.</text>
</comment>
<feature type="domain" description="SET" evidence="5">
    <location>
        <begin position="7"/>
        <end position="262"/>
    </location>
</feature>
<proteinExistence type="predicted"/>
<keyword evidence="3" id="KW-0862">Zinc</keyword>
<name>A0ABR3P4N2_9PEZI</name>
<evidence type="ECO:0000259" key="6">
    <source>
        <dbReference type="PROSITE" id="PS50865"/>
    </source>
</evidence>
<dbReference type="RefSeq" id="XP_069197365.1">
    <property type="nucleotide sequence ID" value="XM_069346157.1"/>
</dbReference>
<protein>
    <recommendedName>
        <fullName evidence="9">Suppressor of anucleate metulae protein B</fullName>
    </recommendedName>
</protein>
<dbReference type="Gene3D" id="6.10.140.2220">
    <property type="match status" value="1"/>
</dbReference>
<organism evidence="7 8">
    <name type="scientific">Neodothiora populina</name>
    <dbReference type="NCBI Taxonomy" id="2781224"/>
    <lineage>
        <taxon>Eukaryota</taxon>
        <taxon>Fungi</taxon>
        <taxon>Dikarya</taxon>
        <taxon>Ascomycota</taxon>
        <taxon>Pezizomycotina</taxon>
        <taxon>Dothideomycetes</taxon>
        <taxon>Dothideomycetidae</taxon>
        <taxon>Dothideales</taxon>
        <taxon>Dothioraceae</taxon>
        <taxon>Neodothiora</taxon>
    </lineage>
</organism>
<keyword evidence="2 4" id="KW-0863">Zinc-finger</keyword>
<dbReference type="Pfam" id="PF00856">
    <property type="entry name" value="SET"/>
    <property type="match status" value="1"/>
</dbReference>
<dbReference type="PROSITE" id="PS50865">
    <property type="entry name" value="ZF_MYND_2"/>
    <property type="match status" value="1"/>
</dbReference>
<dbReference type="Gene3D" id="2.170.270.10">
    <property type="entry name" value="SET domain"/>
    <property type="match status" value="1"/>
</dbReference>
<dbReference type="Proteomes" id="UP001562354">
    <property type="component" value="Unassembled WGS sequence"/>
</dbReference>
<keyword evidence="8" id="KW-1185">Reference proteome</keyword>
<dbReference type="SMART" id="SM00317">
    <property type="entry name" value="SET"/>
    <property type="match status" value="1"/>
</dbReference>
<keyword evidence="1" id="KW-0479">Metal-binding</keyword>
<dbReference type="InterPro" id="IPR050869">
    <property type="entry name" value="H3K4_H4K5_MeTrfase"/>
</dbReference>
<evidence type="ECO:0000256" key="3">
    <source>
        <dbReference type="ARBA" id="ARBA00022833"/>
    </source>
</evidence>
<evidence type="ECO:0000313" key="8">
    <source>
        <dbReference type="Proteomes" id="UP001562354"/>
    </source>
</evidence>
<dbReference type="InterPro" id="IPR002893">
    <property type="entry name" value="Znf_MYND"/>
</dbReference>
<accession>A0ABR3P4N2</accession>
<evidence type="ECO:0008006" key="9">
    <source>
        <dbReference type="Google" id="ProtNLM"/>
    </source>
</evidence>
<dbReference type="GeneID" id="95979934"/>
<sequence length="537" mass="59233">MDNIIVSHVQVRPSRTAGNGLFATQDIKAGELVLSIKRPLIGVLDVPRLEDSCSNCFLWTGDNEGVMSSYDSDDQAQTVNACTGCNQVGYCSKKCQSQAWKREHKHSCKFLKDYPPLPSAIRAARELAVFMNSDADDVAKAALRQLEKHTVLTVSDDAGGSSDSMKEAFGVSSQATQDILVREGLHGDDSGQGEDYIGQIWRNSLTLVTPTFDPLGLALDPLICSANHSCDPNTVVVMDGPSISIRSLLPVRKDSEIFISYIDHTNPYLVRQRELRERYCFTCACTKCVRGPMTREDAWTRSISKISARDFDNILKNTGLNLPASASSEDPLLRLSALEAFAFRELETARGLLKSATTAPTAATIPRLESVLALCGKSTLYPPTRQPYAAARNELFAALLENGSDTNVAKALMHMVKIHFSIDPVLYPEPFHPVRVVHSWTLVRLLLYLYDQREEHAVTAKLVGQGFDFVVVIWRLLRELWVLVTKSHGLGSGFAGKVGDTVRAVAEEIGEANLKVLERDPGGVWEVFIAWKDAMEF</sequence>